<name>A0A2Z3S0T2_9MICO</name>
<dbReference type="Gene3D" id="1.20.120.1870">
    <property type="entry name" value="Fic/DOC protein, Fido domain"/>
    <property type="match status" value="1"/>
</dbReference>
<dbReference type="AlphaFoldDB" id="A0A2Z3S0T2"/>
<evidence type="ECO:0000259" key="1">
    <source>
        <dbReference type="PROSITE" id="PS51459"/>
    </source>
</evidence>
<reference evidence="2 3" key="1">
    <citation type="submission" date="2017-10" db="EMBL/GenBank/DDBJ databases">
        <title>Genome of an Actinobacterium that displays light-enhanced growth.</title>
        <authorList>
            <person name="Maresca J.A."/>
            <person name="Hempel P."/>
            <person name="Shevchenko O."/>
            <person name="Miller K.J."/>
            <person name="Hahn M.W."/>
        </authorList>
    </citation>
    <scope>NUCLEOTIDE SEQUENCE [LARGE SCALE GENOMIC DNA]</scope>
    <source>
        <strain evidence="2 3">MWH-Mo1</strain>
    </source>
</reference>
<dbReference type="EMBL" id="CP023994">
    <property type="protein sequence ID" value="AWR22310.1"/>
    <property type="molecule type" value="Genomic_DNA"/>
</dbReference>
<dbReference type="Proteomes" id="UP000246894">
    <property type="component" value="Chromosome"/>
</dbReference>
<dbReference type="PANTHER" id="PTHR35810">
    <property type="entry name" value="CYTOPLASMIC PROTEIN-RELATED"/>
    <property type="match status" value="1"/>
</dbReference>
<dbReference type="PROSITE" id="PS51459">
    <property type="entry name" value="FIDO"/>
    <property type="match status" value="1"/>
</dbReference>
<dbReference type="Pfam" id="PF13310">
    <property type="entry name" value="Virulence_RhuM"/>
    <property type="match status" value="1"/>
</dbReference>
<keyword evidence="3" id="KW-1185">Reference proteome</keyword>
<dbReference type="Pfam" id="PF02661">
    <property type="entry name" value="Fic"/>
    <property type="match status" value="1"/>
</dbReference>
<dbReference type="PANTHER" id="PTHR35810:SF1">
    <property type="entry name" value="CYTOPLASMIC PROTEIN"/>
    <property type="match status" value="1"/>
</dbReference>
<protein>
    <submittedName>
        <fullName evidence="2">Fic/DOC family protein</fullName>
    </submittedName>
</protein>
<dbReference type="InterPro" id="IPR011204">
    <property type="entry name" value="Virulence_RhuM-like"/>
</dbReference>
<evidence type="ECO:0000313" key="3">
    <source>
        <dbReference type="Proteomes" id="UP000246894"/>
    </source>
</evidence>
<dbReference type="OrthoDB" id="9802752at2"/>
<dbReference type="RefSeq" id="WP_110234753.1">
    <property type="nucleotide sequence ID" value="NZ_CP023994.1"/>
</dbReference>
<accession>A0A2Z3S0T2</accession>
<evidence type="ECO:0000313" key="2">
    <source>
        <dbReference type="EMBL" id="AWR22310.1"/>
    </source>
</evidence>
<dbReference type="InterPro" id="IPR053737">
    <property type="entry name" value="Type_II_TA_Toxin"/>
</dbReference>
<dbReference type="KEGG" id="aum:AURMO_01728"/>
<dbReference type="InterPro" id="IPR003812">
    <property type="entry name" value="Fido"/>
</dbReference>
<organism evidence="2 3">
    <name type="scientific">Aurantimicrobium photophilum</name>
    <dbReference type="NCBI Taxonomy" id="1987356"/>
    <lineage>
        <taxon>Bacteria</taxon>
        <taxon>Bacillati</taxon>
        <taxon>Actinomycetota</taxon>
        <taxon>Actinomycetes</taxon>
        <taxon>Micrococcales</taxon>
        <taxon>Microbacteriaceae</taxon>
        <taxon>Aurantimicrobium</taxon>
    </lineage>
</organism>
<proteinExistence type="predicted"/>
<feature type="domain" description="Fido" evidence="1">
    <location>
        <begin position="187"/>
        <end position="314"/>
    </location>
</feature>
<gene>
    <name evidence="2" type="ORF">AURMO_01728</name>
</gene>
<sequence length="327" mass="36448">MDPKSENENSVGLYRSKDGLVELQVRTDGQSVWLNRQQLSVLFNRDVKTIGKHITNAVTEELAGLRTVAKFATVQLEGSRRVEREIEHYSLDVVISVGYRVKSVEGVHFRRWAAEVLRRYLLDGVVTNDRRLQEIGSLVRILSRASNELVSGIADVLQDYLPGLRLLKEYDQGVIISPSGITPSWKLTIEEARKIISLVADSFPEDSLFGIERGGSLEAVVEGIYQEFAGFPLYPSVEKKAANLLYLVVKDHPLSDGNKRSAAVLFVTFLAKNEILKNEQGEERISNNALAALTLMVAISEPKEKELMISLLIRMLSPAETVTRLAA</sequence>